<proteinExistence type="inferred from homology"/>
<dbReference type="GO" id="GO:0030015">
    <property type="term" value="C:CCR4-NOT core complex"/>
    <property type="evidence" value="ECO:0007669"/>
    <property type="project" value="InterPro"/>
</dbReference>
<feature type="region of interest" description="Disordered" evidence="4">
    <location>
        <begin position="63"/>
        <end position="106"/>
    </location>
</feature>
<sequence length="503" mass="54998">MNIGNSFKYKSNYEFYEDMFMANLNFQQPPRIPSASLTRNTNSSFSSSSISGNVTPTSSLMFQTQQQGPNNSNFVSQSGQQQLSPNRLGAGSIVGSTGGPQMNRRIYQNPSSIQRGSSFGSTMSMGSFMQSQAARYGSQSGNSGINNFQSVFGSSSDTPPTLLDMSEFPSLTNARGQNDQHSNVLQAPGSKAYVGMVKQPTSEQTEFQMSSEDFPALPGTTSSDNVGVVGSHASNQQSVSSVIGSSGSGHHQMSMSMLDSNSMGGDNKNSIGSNLCMDMMQSETVTGGQQMGSGHMSNNVSEKAKRGVQTSPNGLVTNIPPTMVNNQFGMIGLLTFIRAAESDPNLVSLAMGQDLTALGLNLNSMENLYQSFGGPFSESPARPQDIDFPVPSEYLINVAIRDKLAQMKMKQYKDDLLFFLFYTNCGDVMQLAAANELYNRDWRYHIEEKIWIMRVPGHTNYDKSGTIERGTYYYFDATNWRRVPKEFQIDTKKLETNPPLAMS</sequence>
<dbReference type="Gene3D" id="2.30.30.1020">
    <property type="entry name" value="CCR4-NOT complex subunit 2/3/5, C-terminal domain"/>
    <property type="match status" value="1"/>
</dbReference>
<dbReference type="InterPro" id="IPR040168">
    <property type="entry name" value="Not2/3/5"/>
</dbReference>
<evidence type="ECO:0000256" key="2">
    <source>
        <dbReference type="ARBA" id="ARBA00023015"/>
    </source>
</evidence>
<accession>A0A9N9RJ83</accession>
<name>A0A9N9RJ83_9DIPT</name>
<dbReference type="Pfam" id="PF04153">
    <property type="entry name" value="NOT2_3_5_C"/>
    <property type="match status" value="1"/>
</dbReference>
<evidence type="ECO:0000256" key="3">
    <source>
        <dbReference type="ARBA" id="ARBA00023163"/>
    </source>
</evidence>
<dbReference type="GO" id="GO:0006355">
    <property type="term" value="P:regulation of DNA-templated transcription"/>
    <property type="evidence" value="ECO:0007669"/>
    <property type="project" value="InterPro"/>
</dbReference>
<evidence type="ECO:0000259" key="5">
    <source>
        <dbReference type="Pfam" id="PF04153"/>
    </source>
</evidence>
<feature type="compositionally biased region" description="Polar residues" evidence="4">
    <location>
        <begin position="63"/>
        <end position="85"/>
    </location>
</feature>
<dbReference type="GO" id="GO:2000036">
    <property type="term" value="P:regulation of stem cell population maintenance"/>
    <property type="evidence" value="ECO:0007669"/>
    <property type="project" value="UniProtKB-ARBA"/>
</dbReference>
<dbReference type="Proteomes" id="UP001153620">
    <property type="component" value="Chromosome 1"/>
</dbReference>
<reference evidence="6" key="2">
    <citation type="submission" date="2022-10" db="EMBL/GenBank/DDBJ databases">
        <authorList>
            <consortium name="ENA_rothamsted_submissions"/>
            <consortium name="culmorum"/>
            <person name="King R."/>
        </authorList>
    </citation>
    <scope>NUCLEOTIDE SEQUENCE</scope>
</reference>
<feature type="domain" description="NOT2/NOT3/NOT5 C-terminal" evidence="5">
    <location>
        <begin position="370"/>
        <end position="494"/>
    </location>
</feature>
<dbReference type="OrthoDB" id="25391at2759"/>
<evidence type="ECO:0000313" key="7">
    <source>
        <dbReference type="Proteomes" id="UP001153620"/>
    </source>
</evidence>
<dbReference type="FunFam" id="2.30.30.1020:FF:000005">
    <property type="entry name" value="Regena, isoform C"/>
    <property type="match status" value="1"/>
</dbReference>
<keyword evidence="3" id="KW-0804">Transcription</keyword>
<dbReference type="InterPro" id="IPR038635">
    <property type="entry name" value="CCR4-NOT_su2/3/5_C_sf"/>
</dbReference>
<dbReference type="InterPro" id="IPR007282">
    <property type="entry name" value="NOT2/3/5_C"/>
</dbReference>
<protein>
    <recommendedName>
        <fullName evidence="5">NOT2/NOT3/NOT5 C-terminal domain-containing protein</fullName>
    </recommendedName>
</protein>
<dbReference type="AlphaFoldDB" id="A0A9N9RJ83"/>
<gene>
    <name evidence="6" type="ORF">CHIRRI_LOCUS2090</name>
</gene>
<dbReference type="PANTHER" id="PTHR23326">
    <property type="entry name" value="CCR4 NOT-RELATED"/>
    <property type="match status" value="1"/>
</dbReference>
<keyword evidence="7" id="KW-1185">Reference proteome</keyword>
<evidence type="ECO:0000256" key="4">
    <source>
        <dbReference type="SAM" id="MobiDB-lite"/>
    </source>
</evidence>
<organism evidence="6 7">
    <name type="scientific">Chironomus riparius</name>
    <dbReference type="NCBI Taxonomy" id="315576"/>
    <lineage>
        <taxon>Eukaryota</taxon>
        <taxon>Metazoa</taxon>
        <taxon>Ecdysozoa</taxon>
        <taxon>Arthropoda</taxon>
        <taxon>Hexapoda</taxon>
        <taxon>Insecta</taxon>
        <taxon>Pterygota</taxon>
        <taxon>Neoptera</taxon>
        <taxon>Endopterygota</taxon>
        <taxon>Diptera</taxon>
        <taxon>Nematocera</taxon>
        <taxon>Chironomoidea</taxon>
        <taxon>Chironomidae</taxon>
        <taxon>Chironominae</taxon>
        <taxon>Chironomus</taxon>
    </lineage>
</organism>
<comment type="similarity">
    <text evidence="1">Belongs to the CNOT2/3/5 family.</text>
</comment>
<keyword evidence="2" id="KW-0805">Transcription regulation</keyword>
<dbReference type="EMBL" id="OU895877">
    <property type="protein sequence ID" value="CAG9799115.1"/>
    <property type="molecule type" value="Genomic_DNA"/>
</dbReference>
<reference evidence="6" key="1">
    <citation type="submission" date="2022-01" db="EMBL/GenBank/DDBJ databases">
        <authorList>
            <person name="King R."/>
        </authorList>
    </citation>
    <scope>NUCLEOTIDE SEQUENCE</scope>
</reference>
<evidence type="ECO:0000313" key="6">
    <source>
        <dbReference type="EMBL" id="CAG9799115.1"/>
    </source>
</evidence>
<evidence type="ECO:0000256" key="1">
    <source>
        <dbReference type="ARBA" id="ARBA00007682"/>
    </source>
</evidence>